<dbReference type="Pfam" id="PF01757">
    <property type="entry name" value="Acyl_transf_3"/>
    <property type="match status" value="1"/>
</dbReference>
<sequence length="408" mass="44425">MQVCTSALSRSAPLRHATADNRAVREKHNDPRRDASFLPTPASEFLLSIIGDAAHRRIFHTLDGLRGVAALAVVVLHTSVMLAPIDLGSSYLAVDLFFMMSGIVIAHSYDHRLAADLSARRFTAIRLIRLLPLYFVGFLGATLVQILAQATGTSHWDPADLAIAWVSMAFMLPHIGGGPVVGLYPLNVPAWSLAWEIVSNVVYALLFKWWTPKVLAVGIAVAAVALVAVAVWYGDLDRGSQWAGWIGGPVRVGFGFTVGVWIERRRAQGRLIRISVPPVLLLALLLVVLAVPAAWGWPKDVAIVLLIFPLMCVAAIQSEGRGVRLFAFLGLISYPLYVTHAAFRYERMLPQFWHGAESAAPFSGIALITVMVAVAWILARFVDVPVRQWLTRRWLGGAGPRPAQASAG</sequence>
<dbReference type="GO" id="GO:0016746">
    <property type="term" value="F:acyltransferase activity"/>
    <property type="evidence" value="ECO:0007669"/>
    <property type="project" value="UniProtKB-KW"/>
</dbReference>
<keyword evidence="1" id="KW-0812">Transmembrane</keyword>
<evidence type="ECO:0000313" key="3">
    <source>
        <dbReference type="EMBL" id="MDP1026701.1"/>
    </source>
</evidence>
<comment type="caution">
    <text evidence="3">The sequence shown here is derived from an EMBL/GenBank/DDBJ whole genome shotgun (WGS) entry which is preliminary data.</text>
</comment>
<feature type="transmembrane region" description="Helical" evidence="1">
    <location>
        <begin position="363"/>
        <end position="382"/>
    </location>
</feature>
<feature type="domain" description="Acyltransferase 3" evidence="2">
    <location>
        <begin position="60"/>
        <end position="380"/>
    </location>
</feature>
<feature type="transmembrane region" description="Helical" evidence="1">
    <location>
        <begin position="65"/>
        <end position="85"/>
    </location>
</feature>
<evidence type="ECO:0000313" key="4">
    <source>
        <dbReference type="Proteomes" id="UP001230685"/>
    </source>
</evidence>
<keyword evidence="3" id="KW-0012">Acyltransferase</keyword>
<feature type="transmembrane region" description="Helical" evidence="1">
    <location>
        <begin position="274"/>
        <end position="295"/>
    </location>
</feature>
<reference evidence="3 4" key="1">
    <citation type="submission" date="2023-07" db="EMBL/GenBank/DDBJ databases">
        <authorList>
            <person name="Kim M.K."/>
        </authorList>
    </citation>
    <scope>NUCLEOTIDE SEQUENCE [LARGE SCALE GENOMIC DNA]</scope>
    <source>
        <strain evidence="3 4">KR1UV-12</strain>
    </source>
</reference>
<dbReference type="Proteomes" id="UP001230685">
    <property type="component" value="Unassembled WGS sequence"/>
</dbReference>
<evidence type="ECO:0000259" key="2">
    <source>
        <dbReference type="Pfam" id="PF01757"/>
    </source>
</evidence>
<evidence type="ECO:0000256" key="1">
    <source>
        <dbReference type="SAM" id="Phobius"/>
    </source>
</evidence>
<protein>
    <submittedName>
        <fullName evidence="3">Acyltransferase</fullName>
        <ecNumber evidence="3">2.3.-.-</ecNumber>
    </submittedName>
</protein>
<keyword evidence="1" id="KW-1133">Transmembrane helix</keyword>
<accession>A0ABT9EIS3</accession>
<feature type="transmembrane region" description="Helical" evidence="1">
    <location>
        <begin position="245"/>
        <end position="262"/>
    </location>
</feature>
<feature type="transmembrane region" description="Helical" evidence="1">
    <location>
        <begin position="325"/>
        <end position="343"/>
    </location>
</feature>
<feature type="transmembrane region" description="Helical" evidence="1">
    <location>
        <begin position="91"/>
        <end position="109"/>
    </location>
</feature>
<dbReference type="EMBL" id="JAUUDS010000001">
    <property type="protein sequence ID" value="MDP1026701.1"/>
    <property type="molecule type" value="Genomic_DNA"/>
</dbReference>
<name>A0ABT9EIS3_9SPHN</name>
<organism evidence="3 4">
    <name type="scientific">Sphingomonas aurea</name>
    <dbReference type="NCBI Taxonomy" id="3063994"/>
    <lineage>
        <taxon>Bacteria</taxon>
        <taxon>Pseudomonadati</taxon>
        <taxon>Pseudomonadota</taxon>
        <taxon>Alphaproteobacteria</taxon>
        <taxon>Sphingomonadales</taxon>
        <taxon>Sphingomonadaceae</taxon>
        <taxon>Sphingomonas</taxon>
    </lineage>
</organism>
<dbReference type="PANTHER" id="PTHR23028:SF134">
    <property type="entry name" value="PUTATIVE (AFU_ORTHOLOGUE AFUA_4G08520)-RELATED"/>
    <property type="match status" value="1"/>
</dbReference>
<feature type="transmembrane region" description="Helical" evidence="1">
    <location>
        <begin position="214"/>
        <end position="233"/>
    </location>
</feature>
<dbReference type="EC" id="2.3.-.-" evidence="3"/>
<keyword evidence="3" id="KW-0808">Transferase</keyword>
<dbReference type="InterPro" id="IPR002656">
    <property type="entry name" value="Acyl_transf_3_dom"/>
</dbReference>
<keyword evidence="4" id="KW-1185">Reference proteome</keyword>
<keyword evidence="1" id="KW-0472">Membrane</keyword>
<dbReference type="InterPro" id="IPR050879">
    <property type="entry name" value="Acyltransferase_3"/>
</dbReference>
<dbReference type="RefSeq" id="WP_305172249.1">
    <property type="nucleotide sequence ID" value="NZ_JAUUDS010000001.1"/>
</dbReference>
<gene>
    <name evidence="3" type="ORF">Q5H91_05725</name>
</gene>
<feature type="transmembrane region" description="Helical" evidence="1">
    <location>
        <begin position="130"/>
        <end position="148"/>
    </location>
</feature>
<dbReference type="PANTHER" id="PTHR23028">
    <property type="entry name" value="ACETYLTRANSFERASE"/>
    <property type="match status" value="1"/>
</dbReference>
<proteinExistence type="predicted"/>
<feature type="transmembrane region" description="Helical" evidence="1">
    <location>
        <begin position="301"/>
        <end position="318"/>
    </location>
</feature>